<evidence type="ECO:0000313" key="1">
    <source>
        <dbReference type="EMBL" id="EMI21412.1"/>
    </source>
</evidence>
<reference evidence="1 2" key="1">
    <citation type="journal article" date="2013" name="Mar. Genomics">
        <title>Expression of sulfatases in Rhodopirellula baltica and the diversity of sulfatases in the genus Rhodopirellula.</title>
        <authorList>
            <person name="Wegner C.E."/>
            <person name="Richter-Heitmann T."/>
            <person name="Klindworth A."/>
            <person name="Klockow C."/>
            <person name="Richter M."/>
            <person name="Achstetter T."/>
            <person name="Glockner F.O."/>
            <person name="Harder J."/>
        </authorList>
    </citation>
    <scope>NUCLEOTIDE SEQUENCE [LARGE SCALE GENOMIC DNA]</scope>
    <source>
        <strain evidence="1 2">SM1</strain>
    </source>
</reference>
<dbReference type="RefSeq" id="WP_008693778.1">
    <property type="nucleotide sequence ID" value="NZ_ANOG01000249.1"/>
</dbReference>
<dbReference type="PATRIC" id="fig|1265738.3.peg.1645"/>
<gene>
    <name evidence="1" type="ORF">RMSM_01654</name>
</gene>
<name>M5S181_9BACT</name>
<comment type="caution">
    <text evidence="1">The sequence shown here is derived from an EMBL/GenBank/DDBJ whole genome shotgun (WGS) entry which is preliminary data.</text>
</comment>
<proteinExistence type="predicted"/>
<dbReference type="EMBL" id="ANOG01000249">
    <property type="protein sequence ID" value="EMI21412.1"/>
    <property type="molecule type" value="Genomic_DNA"/>
</dbReference>
<evidence type="ECO:0000313" key="2">
    <source>
        <dbReference type="Proteomes" id="UP000011991"/>
    </source>
</evidence>
<accession>M5S181</accession>
<organism evidence="1 2">
    <name type="scientific">Rhodopirellula maiorica SM1</name>
    <dbReference type="NCBI Taxonomy" id="1265738"/>
    <lineage>
        <taxon>Bacteria</taxon>
        <taxon>Pseudomonadati</taxon>
        <taxon>Planctomycetota</taxon>
        <taxon>Planctomycetia</taxon>
        <taxon>Pirellulales</taxon>
        <taxon>Pirellulaceae</taxon>
        <taxon>Novipirellula</taxon>
    </lineage>
</organism>
<dbReference type="Proteomes" id="UP000011991">
    <property type="component" value="Unassembled WGS sequence"/>
</dbReference>
<protein>
    <submittedName>
        <fullName evidence="1">Arylsulfatase B</fullName>
    </submittedName>
</protein>
<sequence length="110" mass="11923">MKVVRDGKYQISLRRWPGESGAAINASLPPEENVPGATKAFRTTPGDAIGASHAVLRIDDKDLDRKPVSPGVEEVSFVTELKKGSYRLAPVFEISEGELGAYYVVVTSFD</sequence>
<dbReference type="AlphaFoldDB" id="M5S181"/>
<keyword evidence="2" id="KW-1185">Reference proteome</keyword>